<dbReference type="PROSITE" id="PS50995">
    <property type="entry name" value="HTH_MARR_2"/>
    <property type="match status" value="1"/>
</dbReference>
<gene>
    <name evidence="2" type="ORF">GCM10017783_17570</name>
</gene>
<evidence type="ECO:0000259" key="1">
    <source>
        <dbReference type="PROSITE" id="PS50995"/>
    </source>
</evidence>
<dbReference type="PANTHER" id="PTHR33164:SF101">
    <property type="entry name" value="TRANSCRIPTIONAL REPRESSOR MPRA"/>
    <property type="match status" value="1"/>
</dbReference>
<dbReference type="InterPro" id="IPR036388">
    <property type="entry name" value="WH-like_DNA-bd_sf"/>
</dbReference>
<keyword evidence="3" id="KW-1185">Reference proteome</keyword>
<dbReference type="Gene3D" id="1.10.10.10">
    <property type="entry name" value="Winged helix-like DNA-binding domain superfamily/Winged helix DNA-binding domain"/>
    <property type="match status" value="1"/>
</dbReference>
<comment type="caution">
    <text evidence="2">The sequence shown here is derived from an EMBL/GenBank/DDBJ whole genome shotgun (WGS) entry which is preliminary data.</text>
</comment>
<evidence type="ECO:0000313" key="2">
    <source>
        <dbReference type="EMBL" id="GHG05477.1"/>
    </source>
</evidence>
<proteinExistence type="predicted"/>
<dbReference type="PANTHER" id="PTHR33164">
    <property type="entry name" value="TRANSCRIPTIONAL REGULATOR, MARR FAMILY"/>
    <property type="match status" value="1"/>
</dbReference>
<dbReference type="EMBL" id="BNAL01000021">
    <property type="protein sequence ID" value="GHG05477.1"/>
    <property type="molecule type" value="Genomic_DNA"/>
</dbReference>
<dbReference type="InterPro" id="IPR036390">
    <property type="entry name" value="WH_DNA-bd_sf"/>
</dbReference>
<accession>A0ABQ3K6B1</accession>
<dbReference type="InterPro" id="IPR039422">
    <property type="entry name" value="MarR/SlyA-like"/>
</dbReference>
<evidence type="ECO:0000313" key="3">
    <source>
        <dbReference type="Proteomes" id="UP000632154"/>
    </source>
</evidence>
<feature type="domain" description="HTH marR-type" evidence="1">
    <location>
        <begin position="20"/>
        <end position="160"/>
    </location>
</feature>
<reference evidence="3" key="1">
    <citation type="journal article" date="2019" name="Int. J. Syst. Evol. Microbiol.">
        <title>The Global Catalogue of Microorganisms (GCM) 10K type strain sequencing project: providing services to taxonomists for standard genome sequencing and annotation.</title>
        <authorList>
            <consortium name="The Broad Institute Genomics Platform"/>
            <consortium name="The Broad Institute Genome Sequencing Center for Infectious Disease"/>
            <person name="Wu L."/>
            <person name="Ma J."/>
        </authorList>
    </citation>
    <scope>NUCLEOTIDE SEQUENCE [LARGE SCALE GENOMIC DNA]</scope>
    <source>
        <strain evidence="3">CGMCC 1.18439</strain>
    </source>
</reference>
<name>A0ABQ3K6B1_9DEIO</name>
<dbReference type="Proteomes" id="UP000632154">
    <property type="component" value="Unassembled WGS sequence"/>
</dbReference>
<protein>
    <submittedName>
        <fullName evidence="2">MarR family transcriptional regulator</fullName>
    </submittedName>
</protein>
<dbReference type="SUPFAM" id="SSF46785">
    <property type="entry name" value="Winged helix' DNA-binding domain"/>
    <property type="match status" value="1"/>
</dbReference>
<dbReference type="SMART" id="SM00347">
    <property type="entry name" value="HTH_MARR"/>
    <property type="match status" value="1"/>
</dbReference>
<sequence length="177" mass="20217">MPDMTLYEELLQNVEYPETSEEAMVSLLRTHSVVMAEFDQFVRQFGITPAQYNILRILRGAHRAGEQLGRNEIRRRLIDRVSPDVSRMLTRLEKAQLVRRDHARPEGEDQRLVPVHITARGLELLADMDRPLAEHNLRTMSALSPAEQAQLIHLLGRLRLGIQALPQRQGVDGTSPE</sequence>
<organism evidence="2 3">
    <name type="scientific">Deinococcus piscis</name>
    <dbReference type="NCBI Taxonomy" id="394230"/>
    <lineage>
        <taxon>Bacteria</taxon>
        <taxon>Thermotogati</taxon>
        <taxon>Deinococcota</taxon>
        <taxon>Deinococci</taxon>
        <taxon>Deinococcales</taxon>
        <taxon>Deinococcaceae</taxon>
        <taxon>Deinococcus</taxon>
    </lineage>
</organism>
<dbReference type="InterPro" id="IPR000835">
    <property type="entry name" value="HTH_MarR-typ"/>
</dbReference>